<protein>
    <recommendedName>
        <fullName evidence="4">Dystroglycan-type cadherin-like protein</fullName>
    </recommendedName>
</protein>
<comment type="caution">
    <text evidence="2">The sequence shown here is derived from an EMBL/GenBank/DDBJ whole genome shotgun (WGS) entry which is preliminary data.</text>
</comment>
<proteinExistence type="predicted"/>
<evidence type="ECO:0000313" key="3">
    <source>
        <dbReference type="Proteomes" id="UP000326789"/>
    </source>
</evidence>
<evidence type="ECO:0008006" key="4">
    <source>
        <dbReference type="Google" id="ProtNLM"/>
    </source>
</evidence>
<accession>A0A5N3QY21</accession>
<dbReference type="AlphaFoldDB" id="A0A5N3QY21"/>
<name>A0A5N3QY21_9VIBR</name>
<dbReference type="PROSITE" id="PS51257">
    <property type="entry name" value="PROKAR_LIPOPROTEIN"/>
    <property type="match status" value="1"/>
</dbReference>
<organism evidence="2 3">
    <name type="scientific">Vibrio fortis</name>
    <dbReference type="NCBI Taxonomy" id="212667"/>
    <lineage>
        <taxon>Bacteria</taxon>
        <taxon>Pseudomonadati</taxon>
        <taxon>Pseudomonadota</taxon>
        <taxon>Gammaproteobacteria</taxon>
        <taxon>Vibrionales</taxon>
        <taxon>Vibrionaceae</taxon>
        <taxon>Vibrio</taxon>
    </lineage>
</organism>
<dbReference type="Proteomes" id="UP000326789">
    <property type="component" value="Unassembled WGS sequence"/>
</dbReference>
<dbReference type="EMBL" id="VWSE01000008">
    <property type="protein sequence ID" value="KAB0287077.1"/>
    <property type="molecule type" value="Genomic_DNA"/>
</dbReference>
<evidence type="ECO:0000256" key="1">
    <source>
        <dbReference type="SAM" id="MobiDB-lite"/>
    </source>
</evidence>
<dbReference type="RefSeq" id="WP_150872586.1">
    <property type="nucleotide sequence ID" value="NZ_VWSE01000008.1"/>
</dbReference>
<feature type="compositionally biased region" description="Acidic residues" evidence="1">
    <location>
        <begin position="389"/>
        <end position="411"/>
    </location>
</feature>
<sequence length="619" mass="65603">MQISKVATAVALSTGLLFGCNSDGLPVPTDPVAPAPDLKITSGYWQLGTAASATSFSTSSTDLPNVYVFSEDGNHKYYDDDATPGTYVIKDASASTNDYDEDAGTISFMLYDSGTTMEVSGEFTLTEASGDTPASMTFVDEDNGVDLSGSDEVDNDSVKDAVVDANEDSGINNVVQILDTNFGGAKNDVGELRLKLSESATVSSIASGKLSVDLIYQVDADTNEEANDSGNNAYISLYGAGTSNTNLHGEVIFNAGEIFYRSTVVSGGKPQISEEPVGTYELGEDLAVEVSWANGYYTFTINDTVYDNSGNGFESFDKSAVTVISLKLGDTSNTTHYELIADNFMVYSNDETDNQVVFEDNFDSYANGAALGGSDPYNNNSAEATVVTEGEDPTDPTDPEPEPGEVTDDFDSYTAGTRIDAANSAYAIKGDKDGDDETTIVAEVSTEQANSGDNSLLLHDNSTLGKPVVSRTFKDGGAESGSVSMSVYIPSDGYVKSTYLFLGSSDTASSSKRFTEVAFGSSALKFRNESGSQKDLASYAQDAWVDVTMAWEPNSDSSGYDVTITVDGTEYTSYEEDGTTYPLVAEADEGAPIMFAAYVGDNSSSGTYSYFDDLDSELF</sequence>
<gene>
    <name evidence="2" type="ORF">F2P58_20840</name>
</gene>
<feature type="region of interest" description="Disordered" evidence="1">
    <location>
        <begin position="386"/>
        <end position="411"/>
    </location>
</feature>
<evidence type="ECO:0000313" key="2">
    <source>
        <dbReference type="EMBL" id="KAB0287077.1"/>
    </source>
</evidence>
<reference evidence="2 3" key="1">
    <citation type="submission" date="2019-09" db="EMBL/GenBank/DDBJ databases">
        <title>Whole genome sequence of Vibrio fortis.</title>
        <authorList>
            <person name="Das S.K."/>
        </authorList>
    </citation>
    <scope>NUCLEOTIDE SEQUENCE [LARGE SCALE GENOMIC DNA]</scope>
    <source>
        <strain evidence="2 3">AN60</strain>
    </source>
</reference>